<dbReference type="InterPro" id="IPR039575">
    <property type="entry name" value="P3H"/>
</dbReference>
<dbReference type="Gene3D" id="2.60.120.620">
    <property type="entry name" value="q2cbj1_9rhob like domain"/>
    <property type="match status" value="1"/>
</dbReference>
<protein>
    <recommendedName>
        <fullName evidence="3">procollagen-proline 3-dioxygenase</fullName>
        <ecNumber evidence="3">1.14.11.7</ecNumber>
    </recommendedName>
</protein>
<dbReference type="GO" id="GO:0019797">
    <property type="term" value="F:procollagen-proline 3-dioxygenase activity"/>
    <property type="evidence" value="ECO:0007669"/>
    <property type="project" value="UniProtKB-EC"/>
</dbReference>
<comment type="cofactor">
    <cofactor evidence="1">
        <name>L-ascorbate</name>
        <dbReference type="ChEBI" id="CHEBI:38290"/>
    </cofactor>
</comment>
<keyword evidence="5" id="KW-0677">Repeat</keyword>
<dbReference type="PANTHER" id="PTHR14049">
    <property type="entry name" value="LEPRECAN 1"/>
    <property type="match status" value="1"/>
</dbReference>
<keyword evidence="12" id="KW-1185">Reference proteome</keyword>
<gene>
    <name evidence="11" type="ORF">BSL78_13376</name>
</gene>
<keyword evidence="6" id="KW-0223">Dioxygenase</keyword>
<evidence type="ECO:0000313" key="12">
    <source>
        <dbReference type="Proteomes" id="UP000230750"/>
    </source>
</evidence>
<evidence type="ECO:0000256" key="7">
    <source>
        <dbReference type="ARBA" id="ARBA00023002"/>
    </source>
</evidence>
<dbReference type="SMART" id="SM00702">
    <property type="entry name" value="P4Hc"/>
    <property type="match status" value="1"/>
</dbReference>
<evidence type="ECO:0000256" key="4">
    <source>
        <dbReference type="ARBA" id="ARBA00022723"/>
    </source>
</evidence>
<feature type="region of interest" description="Disordered" evidence="9">
    <location>
        <begin position="238"/>
        <end position="263"/>
    </location>
</feature>
<dbReference type="InterPro" id="IPR044862">
    <property type="entry name" value="Pro_4_hyd_alph_FE2OG_OXY"/>
</dbReference>
<dbReference type="Proteomes" id="UP000230750">
    <property type="component" value="Unassembled WGS sequence"/>
</dbReference>
<dbReference type="GO" id="GO:0032963">
    <property type="term" value="P:collagen metabolic process"/>
    <property type="evidence" value="ECO:0007669"/>
    <property type="project" value="InterPro"/>
</dbReference>
<name>A0A2G8KP22_STIJA</name>
<dbReference type="PANTHER" id="PTHR14049:SF9">
    <property type="entry name" value="PROCOLLAGEN-PROLINE 3-DIOXYGENASE"/>
    <property type="match status" value="1"/>
</dbReference>
<dbReference type="GO" id="GO:0031418">
    <property type="term" value="F:L-ascorbic acid binding"/>
    <property type="evidence" value="ECO:0007669"/>
    <property type="project" value="InterPro"/>
</dbReference>
<comment type="cofactor">
    <cofactor evidence="2">
        <name>Fe cation</name>
        <dbReference type="ChEBI" id="CHEBI:24875"/>
    </cofactor>
</comment>
<comment type="caution">
    <text evidence="11">The sequence shown here is derived from an EMBL/GenBank/DDBJ whole genome shotgun (WGS) entry which is preliminary data.</text>
</comment>
<dbReference type="EMBL" id="MRZV01000449">
    <property type="protein sequence ID" value="PIK49751.1"/>
    <property type="molecule type" value="Genomic_DNA"/>
</dbReference>
<sequence length="263" mass="30048">MHKDPEALKMKGRVAVDGMADEEECQALMQLVNEEAIYGDGYKGITKPFSEHEKFEGITVKDAVNAAGEKRVPLFLPAMYVYLAERSRAFVQRFFGLSNHLYFSFTHLVCRQAKDGSPSNRSDLSHPVHADNCIVDHQHKVCHKIDPAFTWRDYSSVLYLNDNFDGGNFMFANYDNTSQVEVEPKCGRLVAFAADDLHGVQPLLRGQRCALAMWYTLDPLHQELEMVSSWNKIEQLLEKKKEEEQKEGDQSNNNSTDEEHEEL</sequence>
<evidence type="ECO:0000256" key="6">
    <source>
        <dbReference type="ARBA" id="ARBA00022964"/>
    </source>
</evidence>
<dbReference type="OrthoDB" id="8517835at2759"/>
<keyword evidence="8" id="KW-0408">Iron</keyword>
<evidence type="ECO:0000259" key="10">
    <source>
        <dbReference type="PROSITE" id="PS51471"/>
    </source>
</evidence>
<dbReference type="GO" id="GO:0005506">
    <property type="term" value="F:iron ion binding"/>
    <property type="evidence" value="ECO:0007669"/>
    <property type="project" value="InterPro"/>
</dbReference>
<dbReference type="EC" id="1.14.11.7" evidence="3"/>
<proteinExistence type="predicted"/>
<organism evidence="11 12">
    <name type="scientific">Stichopus japonicus</name>
    <name type="common">Sea cucumber</name>
    <dbReference type="NCBI Taxonomy" id="307972"/>
    <lineage>
        <taxon>Eukaryota</taxon>
        <taxon>Metazoa</taxon>
        <taxon>Echinodermata</taxon>
        <taxon>Eleutherozoa</taxon>
        <taxon>Echinozoa</taxon>
        <taxon>Holothuroidea</taxon>
        <taxon>Aspidochirotacea</taxon>
        <taxon>Aspidochirotida</taxon>
        <taxon>Stichopodidae</taxon>
        <taxon>Apostichopus</taxon>
    </lineage>
</organism>
<evidence type="ECO:0000313" key="11">
    <source>
        <dbReference type="EMBL" id="PIK49751.1"/>
    </source>
</evidence>
<dbReference type="Pfam" id="PF13640">
    <property type="entry name" value="2OG-FeII_Oxy_3"/>
    <property type="match status" value="1"/>
</dbReference>
<dbReference type="STRING" id="307972.A0A2G8KP22"/>
<keyword evidence="7" id="KW-0560">Oxidoreductase</keyword>
<feature type="domain" description="Fe2OG dioxygenase" evidence="10">
    <location>
        <begin position="106"/>
        <end position="217"/>
    </location>
</feature>
<accession>A0A2G8KP22</accession>
<evidence type="ECO:0000256" key="8">
    <source>
        <dbReference type="ARBA" id="ARBA00023004"/>
    </source>
</evidence>
<dbReference type="PROSITE" id="PS51471">
    <property type="entry name" value="FE2OG_OXY"/>
    <property type="match status" value="1"/>
</dbReference>
<evidence type="ECO:0000256" key="5">
    <source>
        <dbReference type="ARBA" id="ARBA00022737"/>
    </source>
</evidence>
<evidence type="ECO:0000256" key="9">
    <source>
        <dbReference type="SAM" id="MobiDB-lite"/>
    </source>
</evidence>
<feature type="compositionally biased region" description="Basic and acidic residues" evidence="9">
    <location>
        <begin position="238"/>
        <end position="249"/>
    </location>
</feature>
<keyword evidence="4" id="KW-0479">Metal-binding</keyword>
<evidence type="ECO:0000256" key="3">
    <source>
        <dbReference type="ARBA" id="ARBA00012262"/>
    </source>
</evidence>
<dbReference type="InterPro" id="IPR005123">
    <property type="entry name" value="Oxoglu/Fe-dep_dioxygenase_dom"/>
</dbReference>
<dbReference type="InterPro" id="IPR006620">
    <property type="entry name" value="Pro_4_hyd_alph"/>
</dbReference>
<evidence type="ECO:0000256" key="2">
    <source>
        <dbReference type="ARBA" id="ARBA00001962"/>
    </source>
</evidence>
<reference evidence="11 12" key="1">
    <citation type="journal article" date="2017" name="PLoS Biol.">
        <title>The sea cucumber genome provides insights into morphological evolution and visceral regeneration.</title>
        <authorList>
            <person name="Zhang X."/>
            <person name="Sun L."/>
            <person name="Yuan J."/>
            <person name="Sun Y."/>
            <person name="Gao Y."/>
            <person name="Zhang L."/>
            <person name="Li S."/>
            <person name="Dai H."/>
            <person name="Hamel J.F."/>
            <person name="Liu C."/>
            <person name="Yu Y."/>
            <person name="Liu S."/>
            <person name="Lin W."/>
            <person name="Guo K."/>
            <person name="Jin S."/>
            <person name="Xu P."/>
            <person name="Storey K.B."/>
            <person name="Huan P."/>
            <person name="Zhang T."/>
            <person name="Zhou Y."/>
            <person name="Zhang J."/>
            <person name="Lin C."/>
            <person name="Li X."/>
            <person name="Xing L."/>
            <person name="Huo D."/>
            <person name="Sun M."/>
            <person name="Wang L."/>
            <person name="Mercier A."/>
            <person name="Li F."/>
            <person name="Yang H."/>
            <person name="Xiang J."/>
        </authorList>
    </citation>
    <scope>NUCLEOTIDE SEQUENCE [LARGE SCALE GENOMIC DNA]</scope>
    <source>
        <strain evidence="11">Shaxun</strain>
        <tissue evidence="11">Muscle</tissue>
    </source>
</reference>
<evidence type="ECO:0000256" key="1">
    <source>
        <dbReference type="ARBA" id="ARBA00001961"/>
    </source>
</evidence>
<dbReference type="AlphaFoldDB" id="A0A2G8KP22"/>